<dbReference type="EMBL" id="JAMQPM010000002">
    <property type="protein sequence ID" value="MCW7525672.1"/>
    <property type="molecule type" value="Genomic_DNA"/>
</dbReference>
<dbReference type="RefSeq" id="WP_265350996.1">
    <property type="nucleotide sequence ID" value="NZ_JAMQPL010000002.1"/>
</dbReference>
<reference evidence="2 4" key="1">
    <citation type="submission" date="2022-06" db="EMBL/GenBank/DDBJ databases">
        <title>Leptospira isolates from biofilms formed at urban environments.</title>
        <authorList>
            <person name="Ribeiro P.S."/>
            <person name="Sousa T."/>
            <person name="Carvalho N."/>
            <person name="Aburjaile F."/>
            <person name="Neves F."/>
            <person name="Oliveira D."/>
            <person name="Blanco L."/>
            <person name="Lima J."/>
            <person name="Costa F."/>
            <person name="Brenig B."/>
            <person name="Soares S."/>
            <person name="Ramos R."/>
            <person name="Goes-Neto A."/>
            <person name="Matiuzzi M."/>
            <person name="Azevedo V."/>
            <person name="Ristow P."/>
        </authorList>
    </citation>
    <scope>NUCLEOTIDE SEQUENCE</scope>
    <source>
        <strain evidence="1 4">VSF19</strain>
        <strain evidence="2">VSF20</strain>
    </source>
</reference>
<accession>A0AAW5VKS4</accession>
<dbReference type="AlphaFoldDB" id="A0AAW5VKS4"/>
<dbReference type="InterPro" id="IPR011856">
    <property type="entry name" value="tRNA_endonuc-like_dom_sf"/>
</dbReference>
<sequence>MLYQIKEEKILLEESKPLKLEKQLQSLLMESGETDGTLQSPKYLREDIFGTKLLIIGKEVYTKDKKRSDILCLDENGDAVIIEIKKEYARLGIETQALQYLADVSSYVGKDFVERYKNDYEFSDLFEEHICSFLGWSEISENLNRNQAIFLVANDFDKVVYSIGDWLFSKNVSFKCLSYYTYEINNRQFIDFTIKFEKTIARSNYLDFTQKSKKRRNIFYFNIGIKEQLKWERMIRENFISCGFDGVKGDRGYKILNSFYPGDKLVCYLSGKGVVGICEIPHDSFENKNIQETENKHYSFSDETLDSWGSFHKHKLRINWLRYVESIDNAIKSNVLKDRFNLYHPIQTLQAFPNEKAYKTIFDEFEILTRQ</sequence>
<dbReference type="SUPFAM" id="SSF88697">
    <property type="entry name" value="PUA domain-like"/>
    <property type="match status" value="1"/>
</dbReference>
<protein>
    <recommendedName>
        <fullName evidence="5">DUF91 domain-containing protein</fullName>
    </recommendedName>
</protein>
<evidence type="ECO:0000313" key="2">
    <source>
        <dbReference type="EMBL" id="MCW7530213.1"/>
    </source>
</evidence>
<keyword evidence="4" id="KW-1185">Reference proteome</keyword>
<evidence type="ECO:0008006" key="5">
    <source>
        <dbReference type="Google" id="ProtNLM"/>
    </source>
</evidence>
<gene>
    <name evidence="1" type="ORF">ND861_04880</name>
    <name evidence="2" type="ORF">ND862_08340</name>
</gene>
<evidence type="ECO:0000313" key="1">
    <source>
        <dbReference type="EMBL" id="MCW7525672.1"/>
    </source>
</evidence>
<evidence type="ECO:0000313" key="4">
    <source>
        <dbReference type="Proteomes" id="UP001208912"/>
    </source>
</evidence>
<dbReference type="InterPro" id="IPR015947">
    <property type="entry name" value="PUA-like_sf"/>
</dbReference>
<dbReference type="Proteomes" id="UP001208912">
    <property type="component" value="Unassembled WGS sequence"/>
</dbReference>
<name>A0AAW5VKS4_9LEPT</name>
<proteinExistence type="predicted"/>
<comment type="caution">
    <text evidence="2">The sequence shown here is derived from an EMBL/GenBank/DDBJ whole genome shotgun (WGS) entry which is preliminary data.</text>
</comment>
<organism evidence="2 3">
    <name type="scientific">Leptospira soteropolitanensis</name>
    <dbReference type="NCBI Taxonomy" id="2950025"/>
    <lineage>
        <taxon>Bacteria</taxon>
        <taxon>Pseudomonadati</taxon>
        <taxon>Spirochaetota</taxon>
        <taxon>Spirochaetia</taxon>
        <taxon>Leptospirales</taxon>
        <taxon>Leptospiraceae</taxon>
        <taxon>Leptospira</taxon>
    </lineage>
</organism>
<dbReference type="EMBL" id="JAMQPL010000002">
    <property type="protein sequence ID" value="MCW7530213.1"/>
    <property type="molecule type" value="Genomic_DNA"/>
</dbReference>
<dbReference type="GO" id="GO:0003676">
    <property type="term" value="F:nucleic acid binding"/>
    <property type="evidence" value="ECO:0007669"/>
    <property type="project" value="InterPro"/>
</dbReference>
<dbReference type="Proteomes" id="UP001208540">
    <property type="component" value="Unassembled WGS sequence"/>
</dbReference>
<dbReference type="Gene3D" id="3.40.1350.10">
    <property type="match status" value="1"/>
</dbReference>
<evidence type="ECO:0000313" key="3">
    <source>
        <dbReference type="Proteomes" id="UP001208540"/>
    </source>
</evidence>